<dbReference type="GO" id="GO:0006520">
    <property type="term" value="P:amino acid metabolic process"/>
    <property type="evidence" value="ECO:0007669"/>
    <property type="project" value="UniProtKB-ARBA"/>
</dbReference>
<organism evidence="2 3">
    <name type="scientific">Epicoccum nigrum</name>
    <name type="common">Soil fungus</name>
    <name type="synonym">Epicoccum purpurascens</name>
    <dbReference type="NCBI Taxonomy" id="105696"/>
    <lineage>
        <taxon>Eukaryota</taxon>
        <taxon>Fungi</taxon>
        <taxon>Dikarya</taxon>
        <taxon>Ascomycota</taxon>
        <taxon>Pezizomycotina</taxon>
        <taxon>Dothideomycetes</taxon>
        <taxon>Pleosporomycetidae</taxon>
        <taxon>Pleosporales</taxon>
        <taxon>Pleosporineae</taxon>
        <taxon>Didymellaceae</taxon>
        <taxon>Epicoccum</taxon>
    </lineage>
</organism>
<name>A0A1Y2MBL5_EPING</name>
<dbReference type="InterPro" id="IPR018717">
    <property type="entry name" value="DUF2241"/>
</dbReference>
<dbReference type="AlphaFoldDB" id="A0A1Y2MBL5"/>
<evidence type="ECO:0000313" key="2">
    <source>
        <dbReference type="EMBL" id="OSS53199.1"/>
    </source>
</evidence>
<protein>
    <recommendedName>
        <fullName evidence="1">DUF2241 domain-containing protein</fullName>
    </recommendedName>
</protein>
<dbReference type="PANTHER" id="PTHR39199:SF1">
    <property type="entry name" value="BLR5128 PROTEIN"/>
    <property type="match status" value="1"/>
</dbReference>
<dbReference type="OMA" id="AFYHDHI"/>
<dbReference type="Pfam" id="PF10000">
    <property type="entry name" value="ACT_3"/>
    <property type="match status" value="1"/>
</dbReference>
<dbReference type="EMBL" id="KZ107839">
    <property type="protein sequence ID" value="OSS53199.1"/>
    <property type="molecule type" value="Genomic_DNA"/>
</dbReference>
<gene>
    <name evidence="2" type="ORF">B5807_02942</name>
</gene>
<evidence type="ECO:0000313" key="3">
    <source>
        <dbReference type="Proteomes" id="UP000193240"/>
    </source>
</evidence>
<feature type="domain" description="DUF2241" evidence="1">
    <location>
        <begin position="8"/>
        <end position="73"/>
    </location>
</feature>
<dbReference type="GO" id="GO:0046394">
    <property type="term" value="P:carboxylic acid biosynthetic process"/>
    <property type="evidence" value="ECO:0007669"/>
    <property type="project" value="UniProtKB-ARBA"/>
</dbReference>
<evidence type="ECO:0000259" key="1">
    <source>
        <dbReference type="Pfam" id="PF10000"/>
    </source>
</evidence>
<accession>A0A1Y2MBL5</accession>
<dbReference type="PANTHER" id="PTHR39199">
    <property type="entry name" value="BLR5128 PROTEIN"/>
    <property type="match status" value="1"/>
</dbReference>
<dbReference type="SUPFAM" id="SSF55021">
    <property type="entry name" value="ACT-like"/>
    <property type="match status" value="2"/>
</dbReference>
<dbReference type="Proteomes" id="UP000193240">
    <property type="component" value="Unassembled WGS sequence"/>
</dbReference>
<dbReference type="STRING" id="105696.A0A1Y2MBL5"/>
<proteinExistence type="predicted"/>
<keyword evidence="3" id="KW-1185">Reference proteome</keyword>
<sequence length="146" mass="16267">MALSVDPSLSRLLATLKPVLSGPTFVFATFRPNEVIPQSLPIQMIFHEAKGTTVITSRAAADVENLDYQSPCRMLTLDVDSSLEVVGFVPFVAKRLEDLDMSVNFVSGYYHNHCFVPLGREEEAIKCVEEIARQAQEGKEEQHLLD</sequence>
<dbReference type="InParanoid" id="A0A1Y2MBL5"/>
<dbReference type="InterPro" id="IPR045865">
    <property type="entry name" value="ACT-like_dom_sf"/>
</dbReference>
<dbReference type="Gene3D" id="3.30.2130.10">
    <property type="entry name" value="VC0802-like"/>
    <property type="match status" value="1"/>
</dbReference>
<reference evidence="2 3" key="1">
    <citation type="journal article" date="2017" name="Genome Announc.">
        <title>Genome sequence of the saprophytic ascomycete Epicoccum nigrum ICMP 19927 strain isolated from New Zealand.</title>
        <authorList>
            <person name="Fokin M."/>
            <person name="Fleetwood D."/>
            <person name="Weir B.S."/>
            <person name="Villas-Boas S.G."/>
        </authorList>
    </citation>
    <scope>NUCLEOTIDE SEQUENCE [LARGE SCALE GENOMIC DNA]</scope>
    <source>
        <strain evidence="2 3">ICMP 19927</strain>
    </source>
</reference>